<protein>
    <submittedName>
        <fullName evidence="1">HAD family hydrolase</fullName>
    </submittedName>
</protein>
<accession>A0A0G3G7R6</accession>
<reference evidence="1 2" key="1">
    <citation type="submission" date="2015-04" db="EMBL/GenBank/DDBJ databases">
        <title>Complete Sequence for the Genome of the Thioalkalivibrio versutus D301.</title>
        <authorList>
            <person name="Mu T."/>
            <person name="Zhou J."/>
            <person name="Xu X."/>
        </authorList>
    </citation>
    <scope>NUCLEOTIDE SEQUENCE [LARGE SCALE GENOMIC DNA]</scope>
    <source>
        <strain evidence="1 2">D301</strain>
    </source>
</reference>
<dbReference type="InterPro" id="IPR006385">
    <property type="entry name" value="HAD_hydro_SerB1"/>
</dbReference>
<dbReference type="RefSeq" id="WP_047251449.1">
    <property type="nucleotide sequence ID" value="NZ_CP011367.1"/>
</dbReference>
<dbReference type="GO" id="GO:0000287">
    <property type="term" value="F:magnesium ion binding"/>
    <property type="evidence" value="ECO:0007669"/>
    <property type="project" value="TreeGrafter"/>
</dbReference>
<sequence>MSAPTRPGPARQIVLFDFDGTLTRRDSLFPFLRHALGTVEFLRRLPDCLPALTGLALKRLSNQDAKEAVLTRMLAGETLAHLQAKGREFAEGRLDRLLRPAGMRALQAHQATGHDCVLVSASLDLWLQPWAERHGLAGVVSSRLAVDDSERVTGRLDGTNCRGAAKPAAIAAWLATLPPEEPVDLVAAYGDSDADQPMLELARSGYRLRRGRFRRVHGPALEGAPE</sequence>
<dbReference type="STRING" id="106634.TVD_09290"/>
<dbReference type="PANTHER" id="PTHR43344">
    <property type="entry name" value="PHOSPHOSERINE PHOSPHATASE"/>
    <property type="match status" value="1"/>
</dbReference>
<dbReference type="InterPro" id="IPR036412">
    <property type="entry name" value="HAD-like_sf"/>
</dbReference>
<dbReference type="Pfam" id="PF12710">
    <property type="entry name" value="HAD"/>
    <property type="match status" value="1"/>
</dbReference>
<keyword evidence="1" id="KW-0378">Hydrolase</keyword>
<proteinExistence type="predicted"/>
<dbReference type="NCBIfam" id="TIGR01488">
    <property type="entry name" value="HAD-SF-IB"/>
    <property type="match status" value="1"/>
</dbReference>
<organism evidence="1 2">
    <name type="scientific">Thioalkalivibrio versutus</name>
    <dbReference type="NCBI Taxonomy" id="106634"/>
    <lineage>
        <taxon>Bacteria</taxon>
        <taxon>Pseudomonadati</taxon>
        <taxon>Pseudomonadota</taxon>
        <taxon>Gammaproteobacteria</taxon>
        <taxon>Chromatiales</taxon>
        <taxon>Ectothiorhodospiraceae</taxon>
        <taxon>Thioalkalivibrio</taxon>
    </lineage>
</organism>
<dbReference type="GO" id="GO:0036424">
    <property type="term" value="F:L-phosphoserine phosphatase activity"/>
    <property type="evidence" value="ECO:0007669"/>
    <property type="project" value="TreeGrafter"/>
</dbReference>
<dbReference type="Gene3D" id="1.20.1440.100">
    <property type="entry name" value="SG protein - dephosphorylation function"/>
    <property type="match status" value="1"/>
</dbReference>
<dbReference type="AlphaFoldDB" id="A0A0G3G7R6"/>
<dbReference type="EMBL" id="CP011367">
    <property type="protein sequence ID" value="AKJ95537.1"/>
    <property type="molecule type" value="Genomic_DNA"/>
</dbReference>
<name>A0A0G3G7R6_9GAMM</name>
<keyword evidence="2" id="KW-1185">Reference proteome</keyword>
<dbReference type="Gene3D" id="3.40.50.1000">
    <property type="entry name" value="HAD superfamily/HAD-like"/>
    <property type="match status" value="1"/>
</dbReference>
<dbReference type="GO" id="GO:0006564">
    <property type="term" value="P:L-serine biosynthetic process"/>
    <property type="evidence" value="ECO:0007669"/>
    <property type="project" value="TreeGrafter"/>
</dbReference>
<evidence type="ECO:0000313" key="2">
    <source>
        <dbReference type="Proteomes" id="UP000064201"/>
    </source>
</evidence>
<dbReference type="Proteomes" id="UP000064201">
    <property type="component" value="Chromosome"/>
</dbReference>
<dbReference type="OrthoDB" id="9784466at2"/>
<dbReference type="KEGG" id="tvr:TVD_09290"/>
<dbReference type="PANTHER" id="PTHR43344:SF14">
    <property type="entry name" value="HAD-IB FAMILY HYDROLASE"/>
    <property type="match status" value="1"/>
</dbReference>
<dbReference type="InterPro" id="IPR050582">
    <property type="entry name" value="HAD-like_SerB"/>
</dbReference>
<dbReference type="PATRIC" id="fig|106634.4.peg.1903"/>
<gene>
    <name evidence="1" type="ORF">TVD_09290</name>
</gene>
<dbReference type="InterPro" id="IPR023214">
    <property type="entry name" value="HAD_sf"/>
</dbReference>
<dbReference type="SUPFAM" id="SSF56784">
    <property type="entry name" value="HAD-like"/>
    <property type="match status" value="1"/>
</dbReference>
<evidence type="ECO:0000313" key="1">
    <source>
        <dbReference type="EMBL" id="AKJ95537.1"/>
    </source>
</evidence>
<dbReference type="GO" id="GO:0005737">
    <property type="term" value="C:cytoplasm"/>
    <property type="evidence" value="ECO:0007669"/>
    <property type="project" value="TreeGrafter"/>
</dbReference>
<dbReference type="NCBIfam" id="TIGR01490">
    <property type="entry name" value="HAD-SF-IB-hyp1"/>
    <property type="match status" value="1"/>
</dbReference>